<keyword evidence="3" id="KW-0540">Nuclease</keyword>
<dbReference type="InterPro" id="IPR002036">
    <property type="entry name" value="YbeY"/>
</dbReference>
<dbReference type="AlphaFoldDB" id="A0A6J6NT01"/>
<dbReference type="PANTHER" id="PTHR46986">
    <property type="entry name" value="ENDORIBONUCLEASE YBEY, CHLOROPLASTIC"/>
    <property type="match status" value="1"/>
</dbReference>
<dbReference type="GO" id="GO:0004222">
    <property type="term" value="F:metalloendopeptidase activity"/>
    <property type="evidence" value="ECO:0007669"/>
    <property type="project" value="InterPro"/>
</dbReference>
<dbReference type="InterPro" id="IPR020549">
    <property type="entry name" value="YbeY_CS"/>
</dbReference>
<dbReference type="PROSITE" id="PS01306">
    <property type="entry name" value="UPF0054"/>
    <property type="match status" value="1"/>
</dbReference>
<name>A0A6J6NT01_9ZZZZ</name>
<reference evidence="9" key="1">
    <citation type="submission" date="2020-05" db="EMBL/GenBank/DDBJ databases">
        <authorList>
            <person name="Chiriac C."/>
            <person name="Salcher M."/>
            <person name="Ghai R."/>
            <person name="Kavagutti S V."/>
        </authorList>
    </citation>
    <scope>NUCLEOTIDE SEQUENCE</scope>
</reference>
<dbReference type="InterPro" id="IPR023091">
    <property type="entry name" value="MetalPrtase_cat_dom_sf_prd"/>
</dbReference>
<evidence type="ECO:0000313" key="8">
    <source>
        <dbReference type="EMBL" id="CAB4599867.1"/>
    </source>
</evidence>
<dbReference type="EMBL" id="CAEZXH010000075">
    <property type="protein sequence ID" value="CAB4689941.1"/>
    <property type="molecule type" value="Genomic_DNA"/>
</dbReference>
<dbReference type="Pfam" id="PF02130">
    <property type="entry name" value="YbeY"/>
    <property type="match status" value="1"/>
</dbReference>
<sequence>MSIEIDNRSGATCAEVELVDLAAFAMQELLVDKRAELEISLVDEAEMTRLHEEWMDESGPTDVLSFPMDELRPNEISKNDEVPVLLGDVVICPDVARKQGDTAGHGMEHELRILLVHGILHLLGFDHLEPAEEAEMFALQSKIVQDWQK</sequence>
<dbReference type="EMBL" id="CAEZUJ010000022">
    <property type="protein sequence ID" value="CAB4599867.1"/>
    <property type="molecule type" value="Genomic_DNA"/>
</dbReference>
<dbReference type="NCBIfam" id="TIGR00043">
    <property type="entry name" value="rRNA maturation RNase YbeY"/>
    <property type="match status" value="1"/>
</dbReference>
<evidence type="ECO:0000256" key="7">
    <source>
        <dbReference type="ARBA" id="ARBA00022833"/>
    </source>
</evidence>
<keyword evidence="4" id="KW-0479">Metal-binding</keyword>
<evidence type="ECO:0000256" key="6">
    <source>
        <dbReference type="ARBA" id="ARBA00022801"/>
    </source>
</evidence>
<proteinExistence type="inferred from homology"/>
<dbReference type="GO" id="GO:0006364">
    <property type="term" value="P:rRNA processing"/>
    <property type="evidence" value="ECO:0007669"/>
    <property type="project" value="InterPro"/>
</dbReference>
<dbReference type="SUPFAM" id="SSF55486">
    <property type="entry name" value="Metalloproteases ('zincins'), catalytic domain"/>
    <property type="match status" value="1"/>
</dbReference>
<comment type="similarity">
    <text evidence="2">Belongs to the endoribonuclease YbeY family.</text>
</comment>
<comment type="cofactor">
    <cofactor evidence="1">
        <name>Zn(2+)</name>
        <dbReference type="ChEBI" id="CHEBI:29105"/>
    </cofactor>
</comment>
<dbReference type="PANTHER" id="PTHR46986:SF1">
    <property type="entry name" value="ENDORIBONUCLEASE YBEY, CHLOROPLASTIC"/>
    <property type="match status" value="1"/>
</dbReference>
<evidence type="ECO:0000256" key="3">
    <source>
        <dbReference type="ARBA" id="ARBA00022722"/>
    </source>
</evidence>
<keyword evidence="6" id="KW-0378">Hydrolase</keyword>
<organism evidence="9">
    <name type="scientific">freshwater metagenome</name>
    <dbReference type="NCBI Taxonomy" id="449393"/>
    <lineage>
        <taxon>unclassified sequences</taxon>
        <taxon>metagenomes</taxon>
        <taxon>ecological metagenomes</taxon>
    </lineage>
</organism>
<evidence type="ECO:0000256" key="4">
    <source>
        <dbReference type="ARBA" id="ARBA00022723"/>
    </source>
</evidence>
<accession>A0A6J6NT01</accession>
<protein>
    <submittedName>
        <fullName evidence="9">Unannotated protein</fullName>
    </submittedName>
</protein>
<evidence type="ECO:0000256" key="2">
    <source>
        <dbReference type="ARBA" id="ARBA00010875"/>
    </source>
</evidence>
<keyword evidence="7" id="KW-0862">Zinc</keyword>
<keyword evidence="5" id="KW-0255">Endonuclease</keyword>
<dbReference type="Gene3D" id="3.40.390.30">
    <property type="entry name" value="Metalloproteases ('zincins'), catalytic domain"/>
    <property type="match status" value="1"/>
</dbReference>
<evidence type="ECO:0000256" key="1">
    <source>
        <dbReference type="ARBA" id="ARBA00001947"/>
    </source>
</evidence>
<evidence type="ECO:0000313" key="9">
    <source>
        <dbReference type="EMBL" id="CAB4689941.1"/>
    </source>
</evidence>
<gene>
    <name evidence="8" type="ORF">UFOPK1811_00712</name>
    <name evidence="9" type="ORF">UFOPK2360_01087</name>
</gene>
<evidence type="ECO:0000256" key="5">
    <source>
        <dbReference type="ARBA" id="ARBA00022759"/>
    </source>
</evidence>
<dbReference type="GO" id="GO:0004519">
    <property type="term" value="F:endonuclease activity"/>
    <property type="evidence" value="ECO:0007669"/>
    <property type="project" value="UniProtKB-KW"/>
</dbReference>
<dbReference type="HAMAP" id="MF_00009">
    <property type="entry name" value="Endoribonucl_YbeY"/>
    <property type="match status" value="1"/>
</dbReference>
<dbReference type="GO" id="GO:0046872">
    <property type="term" value="F:metal ion binding"/>
    <property type="evidence" value="ECO:0007669"/>
    <property type="project" value="UniProtKB-KW"/>
</dbReference>